<accession>A0A5C5GFU3</accession>
<proteinExistence type="predicted"/>
<protein>
    <submittedName>
        <fullName evidence="2">DUF1467 family protein</fullName>
    </submittedName>
</protein>
<evidence type="ECO:0000313" key="3">
    <source>
        <dbReference type="Proteomes" id="UP000314011"/>
    </source>
</evidence>
<gene>
    <name evidence="2" type="ORF">FHY64_10185</name>
</gene>
<organism evidence="2 3">
    <name type="scientific">Pelagovum pacificum</name>
    <dbReference type="NCBI Taxonomy" id="2588711"/>
    <lineage>
        <taxon>Bacteria</taxon>
        <taxon>Pseudomonadati</taxon>
        <taxon>Pseudomonadota</taxon>
        <taxon>Alphaproteobacteria</taxon>
        <taxon>Rhodobacterales</taxon>
        <taxon>Paracoccaceae</taxon>
        <taxon>Pelagovum</taxon>
    </lineage>
</organism>
<comment type="caution">
    <text evidence="2">The sequence shown here is derived from an EMBL/GenBank/DDBJ whole genome shotgun (WGS) entry which is preliminary data.</text>
</comment>
<evidence type="ECO:0000313" key="2">
    <source>
        <dbReference type="EMBL" id="TNY33615.1"/>
    </source>
</evidence>
<name>A0A5C5GFU3_9RHOB</name>
<sequence>MGITSGIVLFAVVWFMVLFVVLPLQLTTQGEAGEVVPGTHKSAPTDPQLKRKVKMTTLWAIPIWAIIATIILTGVIEVRDFDWMHQMSPASDAN</sequence>
<reference evidence="2 3" key="1">
    <citation type="submission" date="2019-06" db="EMBL/GenBank/DDBJ databases">
        <title>Genome of new Rhodobacteraceae sp. SM1903.</title>
        <authorList>
            <person name="Ren X."/>
        </authorList>
    </citation>
    <scope>NUCLEOTIDE SEQUENCE [LARGE SCALE GENOMIC DNA]</scope>
    <source>
        <strain evidence="2 3">SM1903</strain>
    </source>
</reference>
<keyword evidence="1" id="KW-0812">Transmembrane</keyword>
<dbReference type="RefSeq" id="WP_140194304.1">
    <property type="nucleotide sequence ID" value="NZ_CP065915.1"/>
</dbReference>
<feature type="transmembrane region" description="Helical" evidence="1">
    <location>
        <begin position="7"/>
        <end position="26"/>
    </location>
</feature>
<dbReference type="EMBL" id="VFFF01000001">
    <property type="protein sequence ID" value="TNY33615.1"/>
    <property type="molecule type" value="Genomic_DNA"/>
</dbReference>
<dbReference type="Proteomes" id="UP000314011">
    <property type="component" value="Unassembled WGS sequence"/>
</dbReference>
<keyword evidence="1" id="KW-0472">Membrane</keyword>
<dbReference type="InterPro" id="IPR009935">
    <property type="entry name" value="DUF1467"/>
</dbReference>
<feature type="transmembrane region" description="Helical" evidence="1">
    <location>
        <begin position="58"/>
        <end position="78"/>
    </location>
</feature>
<keyword evidence="3" id="KW-1185">Reference proteome</keyword>
<evidence type="ECO:0000256" key="1">
    <source>
        <dbReference type="SAM" id="Phobius"/>
    </source>
</evidence>
<dbReference type="OrthoDB" id="9804637at2"/>
<keyword evidence="1" id="KW-1133">Transmembrane helix</keyword>
<dbReference type="AlphaFoldDB" id="A0A5C5GFU3"/>
<dbReference type="Pfam" id="PF07330">
    <property type="entry name" value="DUF1467"/>
    <property type="match status" value="1"/>
</dbReference>